<dbReference type="FunFam" id="3.30.559.10:FF:000007">
    <property type="entry name" value="Dihydrolipoamide acetyltransferase component of pyruvate dehydrogenase complex"/>
    <property type="match status" value="1"/>
</dbReference>
<evidence type="ECO:0000259" key="9">
    <source>
        <dbReference type="PROSITE" id="PS51826"/>
    </source>
</evidence>
<evidence type="ECO:0000313" key="11">
    <source>
        <dbReference type="Proteomes" id="UP000638648"/>
    </source>
</evidence>
<organism evidence="10 11">
    <name type="scientific">Actinopolymorpha pittospori</name>
    <dbReference type="NCBI Taxonomy" id="648752"/>
    <lineage>
        <taxon>Bacteria</taxon>
        <taxon>Bacillati</taxon>
        <taxon>Actinomycetota</taxon>
        <taxon>Actinomycetes</taxon>
        <taxon>Propionibacteriales</taxon>
        <taxon>Actinopolymorphaceae</taxon>
        <taxon>Actinopolymorpha</taxon>
    </lineage>
</organism>
<dbReference type="InterPro" id="IPR001078">
    <property type="entry name" value="2-oxoacid_DH_actylTfrase"/>
</dbReference>
<dbReference type="SUPFAM" id="SSF52777">
    <property type="entry name" value="CoA-dependent acyltransferases"/>
    <property type="match status" value="1"/>
</dbReference>
<feature type="compositionally biased region" description="Pro residues" evidence="7">
    <location>
        <begin position="183"/>
        <end position="195"/>
    </location>
</feature>
<dbReference type="Pfam" id="PF00364">
    <property type="entry name" value="Biotin_lipoyl"/>
    <property type="match status" value="1"/>
</dbReference>
<dbReference type="RefSeq" id="WP_192749576.1">
    <property type="nucleotide sequence ID" value="NZ_BAABJL010000133.1"/>
</dbReference>
<keyword evidence="4 6" id="KW-0450">Lipoyl</keyword>
<comment type="cofactor">
    <cofactor evidence="1 6">
        <name>(R)-lipoate</name>
        <dbReference type="ChEBI" id="CHEBI:83088"/>
    </cofactor>
</comment>
<dbReference type="InterPro" id="IPR036625">
    <property type="entry name" value="E3-bd_dom_sf"/>
</dbReference>
<dbReference type="Gene3D" id="3.30.559.10">
    <property type="entry name" value="Chloramphenicol acetyltransferase-like domain"/>
    <property type="match status" value="1"/>
</dbReference>
<comment type="similarity">
    <text evidence="2 6">Belongs to the 2-oxoacid dehydrogenase family.</text>
</comment>
<reference evidence="10" key="1">
    <citation type="submission" date="2020-10" db="EMBL/GenBank/DDBJ databases">
        <title>Sequencing the genomes of 1000 actinobacteria strains.</title>
        <authorList>
            <person name="Klenk H.-P."/>
        </authorList>
    </citation>
    <scope>NUCLEOTIDE SEQUENCE</scope>
    <source>
        <strain evidence="10">DSM 45354</strain>
    </source>
</reference>
<comment type="caution">
    <text evidence="10">The sequence shown here is derived from an EMBL/GenBank/DDBJ whole genome shotgun (WGS) entry which is preliminary data.</text>
</comment>
<dbReference type="GO" id="GO:0016407">
    <property type="term" value="F:acetyltransferase activity"/>
    <property type="evidence" value="ECO:0007669"/>
    <property type="project" value="TreeGrafter"/>
</dbReference>
<proteinExistence type="inferred from homology"/>
<dbReference type="EC" id="2.3.1.-" evidence="6"/>
<dbReference type="SUPFAM" id="SSF51230">
    <property type="entry name" value="Single hybrid motif"/>
    <property type="match status" value="1"/>
</dbReference>
<dbReference type="Proteomes" id="UP000638648">
    <property type="component" value="Unassembled WGS sequence"/>
</dbReference>
<evidence type="ECO:0000256" key="4">
    <source>
        <dbReference type="ARBA" id="ARBA00022823"/>
    </source>
</evidence>
<dbReference type="CDD" id="cd06849">
    <property type="entry name" value="lipoyl_domain"/>
    <property type="match status" value="1"/>
</dbReference>
<keyword evidence="3 6" id="KW-0808">Transferase</keyword>
<feature type="domain" description="Lipoyl-binding" evidence="8">
    <location>
        <begin position="4"/>
        <end position="79"/>
    </location>
</feature>
<dbReference type="SUPFAM" id="SSF47005">
    <property type="entry name" value="Peripheral subunit-binding domain of 2-oxo acid dehydrogenase complex"/>
    <property type="match status" value="1"/>
</dbReference>
<dbReference type="PROSITE" id="PS50968">
    <property type="entry name" value="BIOTINYL_LIPOYL"/>
    <property type="match status" value="1"/>
</dbReference>
<evidence type="ECO:0000256" key="3">
    <source>
        <dbReference type="ARBA" id="ARBA00022679"/>
    </source>
</evidence>
<keyword evidence="10" id="KW-0670">Pyruvate</keyword>
<evidence type="ECO:0000256" key="5">
    <source>
        <dbReference type="ARBA" id="ARBA00023315"/>
    </source>
</evidence>
<dbReference type="Pfam" id="PF00198">
    <property type="entry name" value="2-oxoacid_dh"/>
    <property type="match status" value="1"/>
</dbReference>
<dbReference type="AlphaFoldDB" id="A0A927MXV6"/>
<sequence>MTQAREFKLPDVGEGLVEAEIVSWRVKPGDAVKVNDVVVEIETAKSLVELPCPYAGTVAELLVPEGQVIPVGTPIIRVADPGAVVGEPAAPAPETTATPAAASEAAVAGAFDVGTSGEAAGASGQTVASAVAGGADEGKTSMLVGYGPRATSARRRPRSGAGSGAAPQAASTTPTAPAVSVQPTPPAPAPTPPVATPAAPAAVHNGGRGAPVLAKPPVRKLAKDLGVDLREVPATGPGGTVTRTDVETFATAAAAPAAAAPAAAAPAAEPAVEAATPTPAAGVRETRIPVRGLRRSTAQAVTQSAFTAPHVTEWVSVDVTATMDLLARLKTRRDLADVKLSPLTVVAKACCLALRRTPELNGAWDEAAGEIVVKHYVNLGIAAATPRGLMVPNVKDADRLPLPDLARAIADLAQTARSGKTPPEDMRGTSFTITNVGIFGVDGGTPILNPGESGILAVGAIRKQPWVVDDEVVPRWVATLSLSFDHRVVDGEHGSRFLMDVAGVLEDPASALLLA</sequence>
<evidence type="ECO:0000313" key="10">
    <source>
        <dbReference type="EMBL" id="MBE1605200.1"/>
    </source>
</evidence>
<protein>
    <recommendedName>
        <fullName evidence="6">Dihydrolipoamide acetyltransferase component of pyruvate dehydrogenase complex</fullName>
        <ecNumber evidence="6">2.3.1.-</ecNumber>
    </recommendedName>
</protein>
<evidence type="ECO:0000256" key="6">
    <source>
        <dbReference type="RuleBase" id="RU003423"/>
    </source>
</evidence>
<dbReference type="InterPro" id="IPR004167">
    <property type="entry name" value="PSBD"/>
</dbReference>
<dbReference type="PANTHER" id="PTHR43178">
    <property type="entry name" value="DIHYDROLIPOAMIDE ACETYLTRANSFERASE COMPONENT OF PYRUVATE DEHYDROGENASE COMPLEX"/>
    <property type="match status" value="1"/>
</dbReference>
<dbReference type="InterPro" id="IPR050743">
    <property type="entry name" value="2-oxoacid_DH_E2_comp"/>
</dbReference>
<keyword evidence="5 6" id="KW-0012">Acyltransferase</keyword>
<dbReference type="PANTHER" id="PTHR43178:SF5">
    <property type="entry name" value="LIPOAMIDE ACYLTRANSFERASE COMPONENT OF BRANCHED-CHAIN ALPHA-KETO ACID DEHYDROGENASE COMPLEX, MITOCHONDRIAL"/>
    <property type="match status" value="1"/>
</dbReference>
<evidence type="ECO:0000259" key="8">
    <source>
        <dbReference type="PROSITE" id="PS50968"/>
    </source>
</evidence>
<evidence type="ECO:0000256" key="2">
    <source>
        <dbReference type="ARBA" id="ARBA00007317"/>
    </source>
</evidence>
<accession>A0A927MXV6</accession>
<dbReference type="InterPro" id="IPR023213">
    <property type="entry name" value="CAT-like_dom_sf"/>
</dbReference>
<feature type="compositionally biased region" description="Low complexity" evidence="7">
    <location>
        <begin position="164"/>
        <end position="182"/>
    </location>
</feature>
<dbReference type="Gene3D" id="2.40.50.100">
    <property type="match status" value="1"/>
</dbReference>
<gene>
    <name evidence="10" type="ORF">HEB94_002048</name>
</gene>
<feature type="domain" description="Peripheral subunit-binding (PSBD)" evidence="9">
    <location>
        <begin position="213"/>
        <end position="250"/>
    </location>
</feature>
<dbReference type="GO" id="GO:0005737">
    <property type="term" value="C:cytoplasm"/>
    <property type="evidence" value="ECO:0007669"/>
    <property type="project" value="TreeGrafter"/>
</dbReference>
<evidence type="ECO:0000256" key="7">
    <source>
        <dbReference type="SAM" id="MobiDB-lite"/>
    </source>
</evidence>
<evidence type="ECO:0000256" key="1">
    <source>
        <dbReference type="ARBA" id="ARBA00001938"/>
    </source>
</evidence>
<dbReference type="InterPro" id="IPR011053">
    <property type="entry name" value="Single_hybrid_motif"/>
</dbReference>
<dbReference type="PROSITE" id="PS51826">
    <property type="entry name" value="PSBD"/>
    <property type="match status" value="1"/>
</dbReference>
<dbReference type="EMBL" id="JADBEM010000001">
    <property type="protein sequence ID" value="MBE1605200.1"/>
    <property type="molecule type" value="Genomic_DNA"/>
</dbReference>
<dbReference type="Gene3D" id="4.10.320.10">
    <property type="entry name" value="E3-binding domain"/>
    <property type="match status" value="1"/>
</dbReference>
<dbReference type="Pfam" id="PF02817">
    <property type="entry name" value="E3_binding"/>
    <property type="match status" value="1"/>
</dbReference>
<name>A0A927MXV6_9ACTN</name>
<keyword evidence="11" id="KW-1185">Reference proteome</keyword>
<dbReference type="InterPro" id="IPR000089">
    <property type="entry name" value="Biotin_lipoyl"/>
</dbReference>
<feature type="region of interest" description="Disordered" evidence="7">
    <location>
        <begin position="138"/>
        <end position="216"/>
    </location>
</feature>
<dbReference type="GO" id="GO:0031405">
    <property type="term" value="F:lipoic acid binding"/>
    <property type="evidence" value="ECO:0007669"/>
    <property type="project" value="TreeGrafter"/>
</dbReference>